<protein>
    <submittedName>
        <fullName evidence="2">Uncharacterized protein</fullName>
    </submittedName>
</protein>
<accession>A0AAV7T7X7</accession>
<dbReference type="EMBL" id="JANPWB010000007">
    <property type="protein sequence ID" value="KAJ1172028.1"/>
    <property type="molecule type" value="Genomic_DNA"/>
</dbReference>
<evidence type="ECO:0000256" key="1">
    <source>
        <dbReference type="SAM" id="Coils"/>
    </source>
</evidence>
<dbReference type="Proteomes" id="UP001066276">
    <property type="component" value="Chromosome 4_1"/>
</dbReference>
<keyword evidence="1" id="KW-0175">Coiled coil</keyword>
<feature type="coiled-coil region" evidence="1">
    <location>
        <begin position="25"/>
        <end position="79"/>
    </location>
</feature>
<sequence>MDPDLLEEWRTHTGECSIKLMGTLISQDKRRMDKQIIKIEQLTKELEKMANQQDVSNQLVKMEERIKNKEEEIKSQQRALHAPTGLCRHCGETKVKAGRLPGSSHRSSCACCKLLAAALGARLTRAVLQPRTLWWRGIGGRVSAR</sequence>
<evidence type="ECO:0000313" key="2">
    <source>
        <dbReference type="EMBL" id="KAJ1172028.1"/>
    </source>
</evidence>
<comment type="caution">
    <text evidence="2">The sequence shown here is derived from an EMBL/GenBank/DDBJ whole genome shotgun (WGS) entry which is preliminary data.</text>
</comment>
<organism evidence="2 3">
    <name type="scientific">Pleurodeles waltl</name>
    <name type="common">Iberian ribbed newt</name>
    <dbReference type="NCBI Taxonomy" id="8319"/>
    <lineage>
        <taxon>Eukaryota</taxon>
        <taxon>Metazoa</taxon>
        <taxon>Chordata</taxon>
        <taxon>Craniata</taxon>
        <taxon>Vertebrata</taxon>
        <taxon>Euteleostomi</taxon>
        <taxon>Amphibia</taxon>
        <taxon>Batrachia</taxon>
        <taxon>Caudata</taxon>
        <taxon>Salamandroidea</taxon>
        <taxon>Salamandridae</taxon>
        <taxon>Pleurodelinae</taxon>
        <taxon>Pleurodeles</taxon>
    </lineage>
</organism>
<reference evidence="2" key="1">
    <citation type="journal article" date="2022" name="bioRxiv">
        <title>Sequencing and chromosome-scale assembly of the giantPleurodeles waltlgenome.</title>
        <authorList>
            <person name="Brown T."/>
            <person name="Elewa A."/>
            <person name="Iarovenko S."/>
            <person name="Subramanian E."/>
            <person name="Araus A.J."/>
            <person name="Petzold A."/>
            <person name="Susuki M."/>
            <person name="Suzuki K.-i.T."/>
            <person name="Hayashi T."/>
            <person name="Toyoda A."/>
            <person name="Oliveira C."/>
            <person name="Osipova E."/>
            <person name="Leigh N.D."/>
            <person name="Simon A."/>
            <person name="Yun M.H."/>
        </authorList>
    </citation>
    <scope>NUCLEOTIDE SEQUENCE</scope>
    <source>
        <strain evidence="2">20211129_DDA</strain>
        <tissue evidence="2">Liver</tissue>
    </source>
</reference>
<gene>
    <name evidence="2" type="ORF">NDU88_003883</name>
</gene>
<dbReference type="AlphaFoldDB" id="A0AAV7T7X7"/>
<evidence type="ECO:0000313" key="3">
    <source>
        <dbReference type="Proteomes" id="UP001066276"/>
    </source>
</evidence>
<proteinExistence type="predicted"/>
<name>A0AAV7T7X7_PLEWA</name>
<keyword evidence="3" id="KW-1185">Reference proteome</keyword>